<name>A0A6N7XPQ5_9FIRM</name>
<proteinExistence type="predicted"/>
<keyword evidence="2" id="KW-1185">Reference proteome</keyword>
<evidence type="ECO:0000313" key="2">
    <source>
        <dbReference type="Proteomes" id="UP000469424"/>
    </source>
</evidence>
<evidence type="ECO:0000313" key="1">
    <source>
        <dbReference type="EMBL" id="MST71491.1"/>
    </source>
</evidence>
<dbReference type="AlphaFoldDB" id="A0A6N7XPQ5"/>
<dbReference type="Proteomes" id="UP000469424">
    <property type="component" value="Unassembled WGS sequence"/>
</dbReference>
<dbReference type="EMBL" id="VUNA01000031">
    <property type="protein sequence ID" value="MST71491.1"/>
    <property type="molecule type" value="Genomic_DNA"/>
</dbReference>
<dbReference type="RefSeq" id="WP_154555054.1">
    <property type="nucleotide sequence ID" value="NZ_JAQXUZ010000006.1"/>
</dbReference>
<gene>
    <name evidence="1" type="ORF">FYJ65_09275</name>
</gene>
<accession>A0A6N7XPQ5</accession>
<sequence length="189" mass="21984">MAYFNFSEIDNTTAEPELKICSGNLSDYDWSDFTPRRFLEEVQKRSDEAEICAGKKMPGTLDELLAVCRENPADAVLTENLKVKDMYCGRETAEFYTNKYDGEGFRMMELRYYDCDPESDIIFFKFPYTEKRQFACTFDARIFVNNPLTFNRILRRLYGYNGPVLVYGEWEMAGGLMASVDSDNQIIRL</sequence>
<protein>
    <submittedName>
        <fullName evidence="1">Uncharacterized protein</fullName>
    </submittedName>
</protein>
<comment type="caution">
    <text evidence="1">The sequence shown here is derived from an EMBL/GenBank/DDBJ whole genome shotgun (WGS) entry which is preliminary data.</text>
</comment>
<reference evidence="1 2" key="1">
    <citation type="submission" date="2019-08" db="EMBL/GenBank/DDBJ databases">
        <title>In-depth cultivation of the pig gut microbiome towards novel bacterial diversity and tailored functional studies.</title>
        <authorList>
            <person name="Wylensek D."/>
            <person name="Hitch T.C.A."/>
            <person name="Clavel T."/>
        </authorList>
    </citation>
    <scope>NUCLEOTIDE SEQUENCE [LARGE SCALE GENOMIC DNA]</scope>
    <source>
        <strain evidence="1 2">WCA-MUC-591-APC-4B</strain>
    </source>
</reference>
<organism evidence="1 2">
    <name type="scientific">Mogibacterium kristiansenii</name>
    <dbReference type="NCBI Taxonomy" id="2606708"/>
    <lineage>
        <taxon>Bacteria</taxon>
        <taxon>Bacillati</taxon>
        <taxon>Bacillota</taxon>
        <taxon>Clostridia</taxon>
        <taxon>Peptostreptococcales</taxon>
        <taxon>Anaerovoracaceae</taxon>
        <taxon>Mogibacterium</taxon>
    </lineage>
</organism>